<dbReference type="PANTHER" id="PTHR47939:SF1">
    <property type="entry name" value="OS04G0684500 PROTEIN"/>
    <property type="match status" value="1"/>
</dbReference>
<comment type="caution">
    <text evidence="1">The sequence shown here is derived from an EMBL/GenBank/DDBJ whole genome shotgun (WGS) entry which is preliminary data.</text>
</comment>
<dbReference type="STRING" id="4846.A0A367JQI5"/>
<dbReference type="Proteomes" id="UP000253551">
    <property type="component" value="Unassembled WGS sequence"/>
</dbReference>
<organism evidence="1 2">
    <name type="scientific">Rhizopus stolonifer</name>
    <name type="common">Rhizopus nigricans</name>
    <dbReference type="NCBI Taxonomy" id="4846"/>
    <lineage>
        <taxon>Eukaryota</taxon>
        <taxon>Fungi</taxon>
        <taxon>Fungi incertae sedis</taxon>
        <taxon>Mucoromycota</taxon>
        <taxon>Mucoromycotina</taxon>
        <taxon>Mucoromycetes</taxon>
        <taxon>Mucorales</taxon>
        <taxon>Mucorineae</taxon>
        <taxon>Rhizopodaceae</taxon>
        <taxon>Rhizopus</taxon>
    </lineage>
</organism>
<dbReference type="InterPro" id="IPR050667">
    <property type="entry name" value="PPR-containing_protein"/>
</dbReference>
<keyword evidence="2" id="KW-1185">Reference proteome</keyword>
<dbReference type="PANTHER" id="PTHR47939">
    <property type="entry name" value="MEMBRANE-ASSOCIATED SALT-INDUCIBLE PROTEIN-LIKE"/>
    <property type="match status" value="1"/>
</dbReference>
<dbReference type="InterPro" id="IPR002885">
    <property type="entry name" value="PPR_rpt"/>
</dbReference>
<accession>A0A367JQI5</accession>
<dbReference type="OrthoDB" id="185373at2759"/>
<gene>
    <name evidence="1" type="ORF">CU098_009993</name>
</gene>
<dbReference type="Pfam" id="PF13041">
    <property type="entry name" value="PPR_2"/>
    <property type="match status" value="1"/>
</dbReference>
<evidence type="ECO:0000313" key="1">
    <source>
        <dbReference type="EMBL" id="RCH91951.1"/>
    </source>
</evidence>
<dbReference type="Gene3D" id="1.25.40.10">
    <property type="entry name" value="Tetratricopeptide repeat domain"/>
    <property type="match status" value="1"/>
</dbReference>
<dbReference type="AlphaFoldDB" id="A0A367JQI5"/>
<reference evidence="1 2" key="1">
    <citation type="journal article" date="2018" name="G3 (Bethesda)">
        <title>Phylogenetic and Phylogenomic Definition of Rhizopus Species.</title>
        <authorList>
            <person name="Gryganskyi A.P."/>
            <person name="Golan J."/>
            <person name="Dolatabadi S."/>
            <person name="Mondo S."/>
            <person name="Robb S."/>
            <person name="Idnurm A."/>
            <person name="Muszewska A."/>
            <person name="Steczkiewicz K."/>
            <person name="Masonjones S."/>
            <person name="Liao H.L."/>
            <person name="Gajdeczka M.T."/>
            <person name="Anike F."/>
            <person name="Vuek A."/>
            <person name="Anishchenko I.M."/>
            <person name="Voigt K."/>
            <person name="de Hoog G.S."/>
            <person name="Smith M.E."/>
            <person name="Heitman J."/>
            <person name="Vilgalys R."/>
            <person name="Stajich J.E."/>
        </authorList>
    </citation>
    <scope>NUCLEOTIDE SEQUENCE [LARGE SCALE GENOMIC DNA]</scope>
    <source>
        <strain evidence="1 2">LSU 92-RS-03</strain>
    </source>
</reference>
<evidence type="ECO:0000313" key="2">
    <source>
        <dbReference type="Proteomes" id="UP000253551"/>
    </source>
</evidence>
<dbReference type="EMBL" id="PJQM01002917">
    <property type="protein sequence ID" value="RCH91951.1"/>
    <property type="molecule type" value="Genomic_DNA"/>
</dbReference>
<name>A0A367JQI5_RHIST</name>
<sequence>MVMRHARILNLFISSISPVSLPIQKSLTTCVGCGRFQLQPKFPYTTITPVKKHFSPHPKIRPAEPSVAITKLVKQDRTSEALAAYLDVVSKGGMPSRESLYQLTRSLYKSSHLHGLYAIHDTLLSRLHHQKPSKRSNRSKRTLLYLNTMLINLMGSYTRPVDMVRIKALCKELNQFQCSNQSPIVLYNTLIKIMLQQQQTASAHALLDDLYARHLQPTMQTYGILMKDAAMRKDKSRLLSYLDQIDKNPDLGIDYATVSIVVGALCRCRAFDRAVHVVKALHLPRTKDEISSPKYTQHLLEWIEKRKQYSQKKNRKKKQKDIKRK</sequence>
<protein>
    <recommendedName>
        <fullName evidence="3">Pentacotripeptide-repeat region of PRORP domain-containing protein</fullName>
    </recommendedName>
</protein>
<proteinExistence type="predicted"/>
<dbReference type="InterPro" id="IPR011990">
    <property type="entry name" value="TPR-like_helical_dom_sf"/>
</dbReference>
<evidence type="ECO:0008006" key="3">
    <source>
        <dbReference type="Google" id="ProtNLM"/>
    </source>
</evidence>